<reference evidence="1 2" key="1">
    <citation type="submission" date="2019-09" db="EMBL/GenBank/DDBJ databases">
        <title>Isolation and complete genome sequencing of Methylocystis species.</title>
        <authorList>
            <person name="Rumah B.L."/>
            <person name="Stead C.E."/>
            <person name="Stevens B.C."/>
            <person name="Minton N.P."/>
            <person name="Grosse-Honebrink A."/>
            <person name="Zhang Y."/>
        </authorList>
    </citation>
    <scope>NUCLEOTIDE SEQUENCE [LARGE SCALE GENOMIC DNA]</scope>
    <source>
        <strain evidence="1 2">BRCS2</strain>
    </source>
</reference>
<gene>
    <name evidence="1" type="ORF">F7D14_15355</name>
</gene>
<dbReference type="Proteomes" id="UP000422569">
    <property type="component" value="Chromosome"/>
</dbReference>
<dbReference type="EMBL" id="CP044331">
    <property type="protein sequence ID" value="QGM98719.1"/>
    <property type="molecule type" value="Genomic_DNA"/>
</dbReference>
<accession>A0A6B8MAW3</accession>
<evidence type="ECO:0000313" key="1">
    <source>
        <dbReference type="EMBL" id="QGM98719.1"/>
    </source>
</evidence>
<protein>
    <submittedName>
        <fullName evidence="1">Flp family type IVb pilin</fullName>
    </submittedName>
</protein>
<dbReference type="Pfam" id="PF04964">
    <property type="entry name" value="Flp_Fap"/>
    <property type="match status" value="1"/>
</dbReference>
<name>A0A6B8MAW3_9HYPH</name>
<organism evidence="1 2">
    <name type="scientific">Methylocystis parvus</name>
    <dbReference type="NCBI Taxonomy" id="134"/>
    <lineage>
        <taxon>Bacteria</taxon>
        <taxon>Pseudomonadati</taxon>
        <taxon>Pseudomonadota</taxon>
        <taxon>Alphaproteobacteria</taxon>
        <taxon>Hyphomicrobiales</taxon>
        <taxon>Methylocystaceae</taxon>
        <taxon>Methylocystis</taxon>
    </lineage>
</organism>
<keyword evidence="2" id="KW-1185">Reference proteome</keyword>
<dbReference type="InterPro" id="IPR007047">
    <property type="entry name" value="Flp_Fap"/>
</dbReference>
<proteinExistence type="predicted"/>
<dbReference type="AlphaFoldDB" id="A0A6B8MAW3"/>
<evidence type="ECO:0000313" key="2">
    <source>
        <dbReference type="Proteomes" id="UP000422569"/>
    </source>
</evidence>
<sequence length="54" mass="5504">MMQKFWADESGATAIEYSLLAVFLGLAVIAGARAVGTTLSGIFPKISSNLSGAA</sequence>
<dbReference type="RefSeq" id="WP_016921814.1">
    <property type="nucleotide sequence ID" value="NZ_CP044331.1"/>
</dbReference>
<dbReference type="KEGG" id="mpar:F7D14_15355"/>